<dbReference type="Ensembl" id="ENSCCRT00000166790.1">
    <property type="protein sequence ID" value="ENSCCRP00000165166.1"/>
    <property type="gene ID" value="ENSCCRG00000068590.1"/>
</dbReference>
<dbReference type="Proteomes" id="UP001108240">
    <property type="component" value="Unplaced"/>
</dbReference>
<organism evidence="1 2">
    <name type="scientific">Cyprinus carpio carpio</name>
    <dbReference type="NCBI Taxonomy" id="630221"/>
    <lineage>
        <taxon>Eukaryota</taxon>
        <taxon>Metazoa</taxon>
        <taxon>Chordata</taxon>
        <taxon>Craniata</taxon>
        <taxon>Vertebrata</taxon>
        <taxon>Euteleostomi</taxon>
        <taxon>Actinopterygii</taxon>
        <taxon>Neopterygii</taxon>
        <taxon>Teleostei</taxon>
        <taxon>Ostariophysi</taxon>
        <taxon>Cypriniformes</taxon>
        <taxon>Cyprinidae</taxon>
        <taxon>Cyprininae</taxon>
        <taxon>Cyprinus</taxon>
    </lineage>
</organism>
<evidence type="ECO:0000313" key="2">
    <source>
        <dbReference type="Proteomes" id="UP001108240"/>
    </source>
</evidence>
<accession>A0A9J8CGH8</accession>
<dbReference type="AlphaFoldDB" id="A0A9J8CGH8"/>
<proteinExistence type="predicted"/>
<sequence>MALYRSSMNIGAALCLPWRCGRGRCGNPRIDRISRCISRRSWLFKRRWMKLEWTSLSRVKFVKLVSARTQYPHTSNRTRAHKSSNETMMNFRAEFHPNINEPIQIERATCRRTEIESTDGKLEEEERSGAA</sequence>
<keyword evidence="2" id="KW-1185">Reference proteome</keyword>
<dbReference type="GeneTree" id="ENSGT00980000202953"/>
<name>A0A9J8CGH8_CYPCA</name>
<evidence type="ECO:0000313" key="1">
    <source>
        <dbReference type="Ensembl" id="ENSCCRP00000165166.1"/>
    </source>
</evidence>
<protein>
    <submittedName>
        <fullName evidence="1">Uncharacterized protein</fullName>
    </submittedName>
</protein>
<reference evidence="1" key="2">
    <citation type="submission" date="2025-09" db="UniProtKB">
        <authorList>
            <consortium name="Ensembl"/>
        </authorList>
    </citation>
    <scope>IDENTIFICATION</scope>
</reference>
<reference evidence="1" key="1">
    <citation type="submission" date="2025-08" db="UniProtKB">
        <authorList>
            <consortium name="Ensembl"/>
        </authorList>
    </citation>
    <scope>IDENTIFICATION</scope>
</reference>